<dbReference type="Gene3D" id="3.40.50.300">
    <property type="entry name" value="P-loop containing nucleotide triphosphate hydrolases"/>
    <property type="match status" value="1"/>
</dbReference>
<evidence type="ECO:0000256" key="3">
    <source>
        <dbReference type="ARBA" id="ARBA00022741"/>
    </source>
</evidence>
<dbReference type="PANTHER" id="PTHR43134:SF3">
    <property type="entry name" value="FLAGELLAR BIOSYNTHESIS PROTEIN FLHF"/>
    <property type="match status" value="1"/>
</dbReference>
<reference evidence="9 10" key="1">
    <citation type="submission" date="2021-02" db="EMBL/GenBank/DDBJ databases">
        <title>Activity-based single-cell genomes from oceanic crustal fluid captures similar information to metagenomic and metatranscriptomic surveys with orders of magnitude less sampling.</title>
        <authorList>
            <person name="D'Angelo T.S."/>
            <person name="Orcutt B.N."/>
        </authorList>
    </citation>
    <scope>NUCLEOTIDE SEQUENCE [LARGE SCALE GENOMIC DNA]</scope>
    <source>
        <strain evidence="9">AH-315-G07</strain>
    </source>
</reference>
<evidence type="ECO:0000313" key="9">
    <source>
        <dbReference type="EMBL" id="MBN4067047.1"/>
    </source>
</evidence>
<evidence type="ECO:0000256" key="5">
    <source>
        <dbReference type="ARBA" id="ARBA00023136"/>
    </source>
</evidence>
<evidence type="ECO:0000256" key="2">
    <source>
        <dbReference type="ARBA" id="ARBA00008531"/>
    </source>
</evidence>
<sequence length="514" mass="55896">MKIKKFVGSTDEEAMQKARDEFGSEAIILTTRQLREKGFKGLFNTPSYEVTAAIDEDASSAASRSVVQRRGNRGEGGQKSDLADNLSELKTMLGISEQGAVKADAPQPSKIASNLHTTPQKKEREGGAGGAGDQLSLSQEALQKSRQSSQKPSSLDAGTAPTKETVEEHKQVIRGIAGRLVARFTEEDLATEQQKTTKEQVEVAPPTSSHSDMDEIRRLVREEVRRAQKSVAAGISTSEEKEEVGSVRFLMQKGVSRLIAIDIEEAVAQRVQSLPEAKRTDAERINAIKGEIAKRILVTGPITLRAGLPTFAVAVGPSGVGKTTVLMKIAIMYANELNKRVAFLSLDSKRGSREQIASLSAEWGIPAKVLNSQQELEEAVALFSSRDLVLVDTVGTNQYQWQQVDSLLDLLADIRDPEIFLTVSATTKDLDVYGTAQEFARMRPKGMIFTKLDETISHGILVNVSEKTGMGLAYLSSGKELGTGLKIADPHQVARGVLAQHNSQMFQQVRELAQ</sequence>
<dbReference type="InterPro" id="IPR003593">
    <property type="entry name" value="AAA+_ATPase"/>
</dbReference>
<feature type="region of interest" description="Disordered" evidence="6">
    <location>
        <begin position="189"/>
        <end position="212"/>
    </location>
</feature>
<keyword evidence="5" id="KW-0472">Membrane</keyword>
<comment type="caution">
    <text evidence="9">The sequence shown here is derived from an EMBL/GenBank/DDBJ whole genome shotgun (WGS) entry which is preliminary data.</text>
</comment>
<feature type="compositionally biased region" description="Basic and acidic residues" evidence="6">
    <location>
        <begin position="72"/>
        <end position="82"/>
    </location>
</feature>
<protein>
    <recommendedName>
        <fullName evidence="11">Flagella-associated GTP-binding protein</fullName>
    </recommendedName>
</protein>
<evidence type="ECO:0000256" key="4">
    <source>
        <dbReference type="ARBA" id="ARBA00023134"/>
    </source>
</evidence>
<proteinExistence type="inferred from homology"/>
<dbReference type="SMART" id="SM00962">
    <property type="entry name" value="SRP54"/>
    <property type="match status" value="1"/>
</dbReference>
<comment type="subcellular location">
    <subcellularLocation>
        <location evidence="1">Cell membrane</location>
        <topology evidence="1">Peripheral membrane protein</topology>
        <orientation evidence="1">Cytoplasmic side</orientation>
    </subcellularLocation>
</comment>
<keyword evidence="3" id="KW-0547">Nucleotide-binding</keyword>
<dbReference type="EMBL" id="JAFITR010000056">
    <property type="protein sequence ID" value="MBN4067047.1"/>
    <property type="molecule type" value="Genomic_DNA"/>
</dbReference>
<dbReference type="SMART" id="SM00382">
    <property type="entry name" value="AAA"/>
    <property type="match status" value="1"/>
</dbReference>
<name>A0ABS3ASF0_9BACT</name>
<evidence type="ECO:0008006" key="11">
    <source>
        <dbReference type="Google" id="ProtNLM"/>
    </source>
</evidence>
<comment type="similarity">
    <text evidence="2">Belongs to the GTP-binding SRP family.</text>
</comment>
<evidence type="ECO:0000259" key="7">
    <source>
        <dbReference type="SMART" id="SM00382"/>
    </source>
</evidence>
<evidence type="ECO:0000256" key="6">
    <source>
        <dbReference type="SAM" id="MobiDB-lite"/>
    </source>
</evidence>
<feature type="domain" description="AAA+ ATPase" evidence="7">
    <location>
        <begin position="308"/>
        <end position="454"/>
    </location>
</feature>
<keyword evidence="4" id="KW-0342">GTP-binding</keyword>
<feature type="domain" description="SRP54-type proteins GTP-binding" evidence="8">
    <location>
        <begin position="309"/>
        <end position="499"/>
    </location>
</feature>
<dbReference type="SUPFAM" id="SSF52540">
    <property type="entry name" value="P-loop containing nucleoside triphosphate hydrolases"/>
    <property type="match status" value="1"/>
</dbReference>
<gene>
    <name evidence="9" type="ORF">JYU14_03085</name>
</gene>
<evidence type="ECO:0000313" key="10">
    <source>
        <dbReference type="Proteomes" id="UP000722121"/>
    </source>
</evidence>
<dbReference type="PANTHER" id="PTHR43134">
    <property type="entry name" value="SIGNAL RECOGNITION PARTICLE RECEPTOR SUBUNIT ALPHA"/>
    <property type="match status" value="1"/>
</dbReference>
<feature type="region of interest" description="Disordered" evidence="6">
    <location>
        <begin position="56"/>
        <end position="85"/>
    </location>
</feature>
<dbReference type="Proteomes" id="UP000722121">
    <property type="component" value="Unassembled WGS sequence"/>
</dbReference>
<dbReference type="InterPro" id="IPR027417">
    <property type="entry name" value="P-loop_NTPase"/>
</dbReference>
<dbReference type="InterPro" id="IPR000897">
    <property type="entry name" value="SRP54_GTPase_dom"/>
</dbReference>
<keyword evidence="10" id="KW-1185">Reference proteome</keyword>
<accession>A0ABS3ASF0</accession>
<feature type="compositionally biased region" description="Low complexity" evidence="6">
    <location>
        <begin position="59"/>
        <end position="69"/>
    </location>
</feature>
<evidence type="ECO:0000256" key="1">
    <source>
        <dbReference type="ARBA" id="ARBA00004413"/>
    </source>
</evidence>
<dbReference type="Gene3D" id="1.20.120.1380">
    <property type="entry name" value="Flagellar FlhF biosynthesis protein, N domain"/>
    <property type="match status" value="1"/>
</dbReference>
<organism evidence="9 10">
    <name type="scientific">Simkania negevensis</name>
    <dbReference type="NCBI Taxonomy" id="83561"/>
    <lineage>
        <taxon>Bacteria</taxon>
        <taxon>Pseudomonadati</taxon>
        <taxon>Chlamydiota</taxon>
        <taxon>Chlamydiia</taxon>
        <taxon>Parachlamydiales</taxon>
        <taxon>Simkaniaceae</taxon>
        <taxon>Simkania</taxon>
    </lineage>
</organism>
<feature type="region of interest" description="Disordered" evidence="6">
    <location>
        <begin position="97"/>
        <end position="168"/>
    </location>
</feature>
<evidence type="ECO:0000259" key="8">
    <source>
        <dbReference type="SMART" id="SM00962"/>
    </source>
</evidence>
<feature type="compositionally biased region" description="Low complexity" evidence="6">
    <location>
        <begin position="144"/>
        <end position="154"/>
    </location>
</feature>
<dbReference type="Pfam" id="PF00448">
    <property type="entry name" value="SRP54"/>
    <property type="match status" value="1"/>
</dbReference>